<dbReference type="Gene3D" id="1.10.10.10">
    <property type="entry name" value="Winged helix-like DNA-binding domain superfamily/Winged helix DNA-binding domain"/>
    <property type="match status" value="1"/>
</dbReference>
<organism evidence="2 3">
    <name type="scientific">Rossellomorea pakistanensis</name>
    <dbReference type="NCBI Taxonomy" id="992288"/>
    <lineage>
        <taxon>Bacteria</taxon>
        <taxon>Bacillati</taxon>
        <taxon>Bacillota</taxon>
        <taxon>Bacilli</taxon>
        <taxon>Bacillales</taxon>
        <taxon>Bacillaceae</taxon>
        <taxon>Rossellomorea</taxon>
    </lineage>
</organism>
<protein>
    <recommendedName>
        <fullName evidence="1">Insertion element IS150 protein InsJ-like helix-turn-helix domain-containing protein</fullName>
    </recommendedName>
</protein>
<reference evidence="2 3" key="1">
    <citation type="submission" date="2021-01" db="EMBL/GenBank/DDBJ databases">
        <title>Genomic Encyclopedia of Type Strains, Phase IV (KMG-IV): sequencing the most valuable type-strain genomes for metagenomic binning, comparative biology and taxonomic classification.</title>
        <authorList>
            <person name="Goeker M."/>
        </authorList>
    </citation>
    <scope>NUCLEOTIDE SEQUENCE [LARGE SCALE GENOMIC DNA]</scope>
    <source>
        <strain evidence="2 3">DSM 24834</strain>
    </source>
</reference>
<dbReference type="Pfam" id="PF13518">
    <property type="entry name" value="HTH_28"/>
    <property type="match status" value="1"/>
</dbReference>
<evidence type="ECO:0000313" key="2">
    <source>
        <dbReference type="EMBL" id="MBM7585832.1"/>
    </source>
</evidence>
<evidence type="ECO:0000313" key="3">
    <source>
        <dbReference type="Proteomes" id="UP001646157"/>
    </source>
</evidence>
<dbReference type="SUPFAM" id="SSF88659">
    <property type="entry name" value="Sigma3 and sigma4 domains of RNA polymerase sigma factors"/>
    <property type="match status" value="1"/>
</dbReference>
<dbReference type="Proteomes" id="UP001646157">
    <property type="component" value="Unassembled WGS sequence"/>
</dbReference>
<dbReference type="InterPro" id="IPR013324">
    <property type="entry name" value="RNA_pol_sigma_r3/r4-like"/>
</dbReference>
<proteinExistence type="predicted"/>
<dbReference type="RefSeq" id="WP_205172563.1">
    <property type="nucleotide sequence ID" value="NZ_JAFBDZ010000002.1"/>
</dbReference>
<gene>
    <name evidence="2" type="ORF">JOC86_002374</name>
</gene>
<sequence length="153" mass="17908">MTVQMTKWQIEEWIHDYNFMLREISRLSRILNRVSFGGNSLVAQYGIDAAMPKGSSGISEAEKKQIEYQEKRLKKYQETISFLELVHGFFETEKYRVVYECMLDGMSYRAIAKHLGVSRDTVREMKEEILSIIVQKGQKDHIPQLLKKEKSVV</sequence>
<comment type="caution">
    <text evidence="2">The sequence shown here is derived from an EMBL/GenBank/DDBJ whole genome shotgun (WGS) entry which is preliminary data.</text>
</comment>
<evidence type="ECO:0000259" key="1">
    <source>
        <dbReference type="Pfam" id="PF13518"/>
    </source>
</evidence>
<dbReference type="InterPro" id="IPR036388">
    <property type="entry name" value="WH-like_DNA-bd_sf"/>
</dbReference>
<dbReference type="EMBL" id="JAFBDZ010000002">
    <property type="protein sequence ID" value="MBM7585832.1"/>
    <property type="molecule type" value="Genomic_DNA"/>
</dbReference>
<accession>A0ABS2ND98</accession>
<feature type="domain" description="Insertion element IS150 protein InsJ-like helix-turn-helix" evidence="1">
    <location>
        <begin position="93"/>
        <end position="123"/>
    </location>
</feature>
<name>A0ABS2ND98_9BACI</name>
<dbReference type="InterPro" id="IPR055247">
    <property type="entry name" value="InsJ-like_HTH"/>
</dbReference>
<keyword evidence="3" id="KW-1185">Reference proteome</keyword>